<dbReference type="GO" id="GO:0009055">
    <property type="term" value="F:electron transfer activity"/>
    <property type="evidence" value="ECO:0007669"/>
    <property type="project" value="InterPro"/>
</dbReference>
<feature type="transmembrane region" description="Helical" evidence="13">
    <location>
        <begin position="90"/>
        <end position="110"/>
    </location>
</feature>
<proteinExistence type="inferred from homology"/>
<dbReference type="GO" id="GO:0020037">
    <property type="term" value="F:heme binding"/>
    <property type="evidence" value="ECO:0007669"/>
    <property type="project" value="TreeGrafter"/>
</dbReference>
<evidence type="ECO:0000256" key="6">
    <source>
        <dbReference type="ARBA" id="ARBA00022692"/>
    </source>
</evidence>
<feature type="transmembrane region" description="Helical" evidence="13">
    <location>
        <begin position="48"/>
        <end position="69"/>
    </location>
</feature>
<keyword evidence="5" id="KW-0349">Heme</keyword>
<reference evidence="15 16" key="1">
    <citation type="submission" date="2018-05" db="EMBL/GenBank/DDBJ databases">
        <title>Genomic Encyclopedia of Type Strains, Phase IV (KMG-IV): sequencing the most valuable type-strain genomes for metagenomic binning, comparative biology and taxonomic classification.</title>
        <authorList>
            <person name="Goeker M."/>
        </authorList>
    </citation>
    <scope>NUCLEOTIDE SEQUENCE [LARGE SCALE GENOMIC DNA]</scope>
    <source>
        <strain evidence="15 16">DSM 7229</strain>
    </source>
</reference>
<dbReference type="Proteomes" id="UP000245655">
    <property type="component" value="Unassembled WGS sequence"/>
</dbReference>
<feature type="domain" description="Cytochrome b561 bacterial/Ni-hydrogenase" evidence="14">
    <location>
        <begin position="11"/>
        <end position="174"/>
    </location>
</feature>
<keyword evidence="8" id="KW-0249">Electron transport</keyword>
<dbReference type="GO" id="GO:0022904">
    <property type="term" value="P:respiratory electron transport chain"/>
    <property type="evidence" value="ECO:0007669"/>
    <property type="project" value="InterPro"/>
</dbReference>
<evidence type="ECO:0000313" key="15">
    <source>
        <dbReference type="EMBL" id="PWK09560.1"/>
    </source>
</evidence>
<organism evidence="15 16">
    <name type="scientific">Psychrobacter immobilis</name>
    <dbReference type="NCBI Taxonomy" id="498"/>
    <lineage>
        <taxon>Bacteria</taxon>
        <taxon>Pseudomonadati</taxon>
        <taxon>Pseudomonadota</taxon>
        <taxon>Gammaproteobacteria</taxon>
        <taxon>Moraxellales</taxon>
        <taxon>Moraxellaceae</taxon>
        <taxon>Psychrobacter</taxon>
    </lineage>
</organism>
<dbReference type="EMBL" id="QGGM01000011">
    <property type="protein sequence ID" value="PWK09560.1"/>
    <property type="molecule type" value="Genomic_DNA"/>
</dbReference>
<comment type="subcellular location">
    <subcellularLocation>
        <location evidence="2">Cell membrane</location>
        <topology evidence="2">Multi-pass membrane protein</topology>
    </subcellularLocation>
</comment>
<keyword evidence="4" id="KW-1003">Cell membrane</keyword>
<dbReference type="InterPro" id="IPR016174">
    <property type="entry name" value="Di-haem_cyt_TM"/>
</dbReference>
<dbReference type="Pfam" id="PF01292">
    <property type="entry name" value="Ni_hydr_CYTB"/>
    <property type="match status" value="1"/>
</dbReference>
<dbReference type="InterPro" id="IPR011577">
    <property type="entry name" value="Cyt_b561_bac/Ni-Hgenase"/>
</dbReference>
<dbReference type="GO" id="GO:0046872">
    <property type="term" value="F:metal ion binding"/>
    <property type="evidence" value="ECO:0007669"/>
    <property type="project" value="UniProtKB-KW"/>
</dbReference>
<keyword evidence="6 13" id="KW-0812">Transmembrane</keyword>
<evidence type="ECO:0000256" key="4">
    <source>
        <dbReference type="ARBA" id="ARBA00022475"/>
    </source>
</evidence>
<evidence type="ECO:0000256" key="5">
    <source>
        <dbReference type="ARBA" id="ARBA00022617"/>
    </source>
</evidence>
<evidence type="ECO:0000256" key="1">
    <source>
        <dbReference type="ARBA" id="ARBA00001970"/>
    </source>
</evidence>
<dbReference type="PANTHER" id="PTHR30529:SF1">
    <property type="entry name" value="CYTOCHROME B561 HOMOLOG 2"/>
    <property type="match status" value="1"/>
</dbReference>
<dbReference type="SUPFAM" id="SSF81342">
    <property type="entry name" value="Transmembrane di-heme cytochromes"/>
    <property type="match status" value="1"/>
</dbReference>
<dbReference type="PANTHER" id="PTHR30529">
    <property type="entry name" value="CYTOCHROME B561"/>
    <property type="match status" value="1"/>
</dbReference>
<evidence type="ECO:0000256" key="3">
    <source>
        <dbReference type="ARBA" id="ARBA00022448"/>
    </source>
</evidence>
<keyword evidence="11 13" id="KW-0472">Membrane</keyword>
<evidence type="ECO:0000259" key="14">
    <source>
        <dbReference type="Pfam" id="PF01292"/>
    </source>
</evidence>
<evidence type="ECO:0000256" key="2">
    <source>
        <dbReference type="ARBA" id="ARBA00004651"/>
    </source>
</evidence>
<dbReference type="GeneID" id="60255719"/>
<keyword evidence="3" id="KW-0813">Transport</keyword>
<evidence type="ECO:0000256" key="8">
    <source>
        <dbReference type="ARBA" id="ARBA00022982"/>
    </source>
</evidence>
<evidence type="ECO:0000256" key="11">
    <source>
        <dbReference type="ARBA" id="ARBA00023136"/>
    </source>
</evidence>
<evidence type="ECO:0000256" key="9">
    <source>
        <dbReference type="ARBA" id="ARBA00022989"/>
    </source>
</evidence>
<feature type="transmembrane region" description="Helical" evidence="13">
    <location>
        <begin position="17"/>
        <end position="36"/>
    </location>
</feature>
<dbReference type="Gene3D" id="1.20.950.20">
    <property type="entry name" value="Transmembrane di-heme cytochromes, Chain C"/>
    <property type="match status" value="1"/>
</dbReference>
<evidence type="ECO:0000256" key="10">
    <source>
        <dbReference type="ARBA" id="ARBA00023004"/>
    </source>
</evidence>
<feature type="transmembrane region" description="Helical" evidence="13">
    <location>
        <begin position="143"/>
        <end position="165"/>
    </location>
</feature>
<keyword evidence="9 13" id="KW-1133">Transmembrane helix</keyword>
<dbReference type="AlphaFoldDB" id="A0A2V1ZPQ0"/>
<sequence>MNSTNSNVSKWPVSSRIFHWISAVLLLVTWIMILLYDNLDNNLYIGLHKAFGISLLCWMIARVLNRVFIKAPPPVPMPKWQLLASKLSHFGLYALLIAMPIAGLLMSVYGGRPVDIFGLFQIPVFVTPDRGLARFYNDLHTDIIWPTIIAFTLIHIGAALYHQFVKKDNLIARIK</sequence>
<dbReference type="InterPro" id="IPR052168">
    <property type="entry name" value="Cytochrome_b561_oxidase"/>
</dbReference>
<keyword evidence="10" id="KW-0408">Iron</keyword>
<accession>A0A2V1ZPQ0</accession>
<evidence type="ECO:0000313" key="16">
    <source>
        <dbReference type="Proteomes" id="UP000245655"/>
    </source>
</evidence>
<evidence type="ECO:0000256" key="13">
    <source>
        <dbReference type="SAM" id="Phobius"/>
    </source>
</evidence>
<dbReference type="GO" id="GO:0005886">
    <property type="term" value="C:plasma membrane"/>
    <property type="evidence" value="ECO:0007669"/>
    <property type="project" value="UniProtKB-SubCell"/>
</dbReference>
<evidence type="ECO:0000256" key="12">
    <source>
        <dbReference type="ARBA" id="ARBA00037975"/>
    </source>
</evidence>
<protein>
    <submittedName>
        <fullName evidence="15">[NiFe]-hydrogenase II apoprotein large subunit</fullName>
    </submittedName>
</protein>
<dbReference type="RefSeq" id="WP_109591815.1">
    <property type="nucleotide sequence ID" value="NZ_CAJGZY010000012.1"/>
</dbReference>
<gene>
    <name evidence="15" type="ORF">C8D84_11196</name>
</gene>
<name>A0A2V1ZPQ0_PSYIM</name>
<comment type="similarity">
    <text evidence="12">Belongs to the cytochrome b561 family.</text>
</comment>
<evidence type="ECO:0000256" key="7">
    <source>
        <dbReference type="ARBA" id="ARBA00022723"/>
    </source>
</evidence>
<comment type="caution">
    <text evidence="15">The sequence shown here is derived from an EMBL/GenBank/DDBJ whole genome shotgun (WGS) entry which is preliminary data.</text>
</comment>
<comment type="cofactor">
    <cofactor evidence="1">
        <name>heme b</name>
        <dbReference type="ChEBI" id="CHEBI:60344"/>
    </cofactor>
</comment>
<keyword evidence="16" id="KW-1185">Reference proteome</keyword>
<keyword evidence="7" id="KW-0479">Metal-binding</keyword>